<sequence>MQGRNTVEEVLSLSAKRGYTVFYRKREDKNVLSDIVVSTGPISKVREMRHLAKGKTNTTKKDKLHWEHVSIAHQKIRKSSGSGFGFGSRSGLWSSSGSGNWKNVIGDGNCGYRVVADFVFGDKHQWPKVHRRMLYELEHSMNVYLNLVGSTEHHWLETPDLLYIIANALNLCVIIIAQLGSTTVLPLYSYLDRPGGTLVIGLLTELQHFIQVSIEYQ</sequence>
<dbReference type="Proteomes" id="UP001060085">
    <property type="component" value="Linkage Group LG08"/>
</dbReference>
<gene>
    <name evidence="1" type="ORF">M9H77_35019</name>
</gene>
<dbReference type="EMBL" id="CM044708">
    <property type="protein sequence ID" value="KAI5649014.1"/>
    <property type="molecule type" value="Genomic_DNA"/>
</dbReference>
<name>A0ACB9ZNQ4_CATRO</name>
<organism evidence="1 2">
    <name type="scientific">Catharanthus roseus</name>
    <name type="common">Madagascar periwinkle</name>
    <name type="synonym">Vinca rosea</name>
    <dbReference type="NCBI Taxonomy" id="4058"/>
    <lineage>
        <taxon>Eukaryota</taxon>
        <taxon>Viridiplantae</taxon>
        <taxon>Streptophyta</taxon>
        <taxon>Embryophyta</taxon>
        <taxon>Tracheophyta</taxon>
        <taxon>Spermatophyta</taxon>
        <taxon>Magnoliopsida</taxon>
        <taxon>eudicotyledons</taxon>
        <taxon>Gunneridae</taxon>
        <taxon>Pentapetalae</taxon>
        <taxon>asterids</taxon>
        <taxon>lamiids</taxon>
        <taxon>Gentianales</taxon>
        <taxon>Apocynaceae</taxon>
        <taxon>Rauvolfioideae</taxon>
        <taxon>Vinceae</taxon>
        <taxon>Catharanthinae</taxon>
        <taxon>Catharanthus</taxon>
    </lineage>
</organism>
<protein>
    <submittedName>
        <fullName evidence="1">Uncharacterized protein</fullName>
    </submittedName>
</protein>
<comment type="caution">
    <text evidence="1">The sequence shown here is derived from an EMBL/GenBank/DDBJ whole genome shotgun (WGS) entry which is preliminary data.</text>
</comment>
<reference evidence="2" key="1">
    <citation type="journal article" date="2023" name="Nat. Plants">
        <title>Single-cell RNA sequencing provides a high-resolution roadmap for understanding the multicellular compartmentation of specialized metabolism.</title>
        <authorList>
            <person name="Sun S."/>
            <person name="Shen X."/>
            <person name="Li Y."/>
            <person name="Li Y."/>
            <person name="Wang S."/>
            <person name="Li R."/>
            <person name="Zhang H."/>
            <person name="Shen G."/>
            <person name="Guo B."/>
            <person name="Wei J."/>
            <person name="Xu J."/>
            <person name="St-Pierre B."/>
            <person name="Chen S."/>
            <person name="Sun C."/>
        </authorList>
    </citation>
    <scope>NUCLEOTIDE SEQUENCE [LARGE SCALE GENOMIC DNA]</scope>
</reference>
<evidence type="ECO:0000313" key="1">
    <source>
        <dbReference type="EMBL" id="KAI5649014.1"/>
    </source>
</evidence>
<keyword evidence="2" id="KW-1185">Reference proteome</keyword>
<proteinExistence type="predicted"/>
<evidence type="ECO:0000313" key="2">
    <source>
        <dbReference type="Proteomes" id="UP001060085"/>
    </source>
</evidence>
<accession>A0ACB9ZNQ4</accession>